<keyword evidence="3" id="KW-1185">Reference proteome</keyword>
<evidence type="ECO:0008006" key="4">
    <source>
        <dbReference type="Google" id="ProtNLM"/>
    </source>
</evidence>
<feature type="transmembrane region" description="Helical" evidence="1">
    <location>
        <begin position="101"/>
        <end position="120"/>
    </location>
</feature>
<dbReference type="RefSeq" id="WP_184832068.1">
    <property type="nucleotide sequence ID" value="NZ_BAAAVN010000015.1"/>
</dbReference>
<dbReference type="InterPro" id="IPR033458">
    <property type="entry name" value="DUF5134"/>
</dbReference>
<organism evidence="2 3">
    <name type="scientific">Kribbella solani</name>
    <dbReference type="NCBI Taxonomy" id="236067"/>
    <lineage>
        <taxon>Bacteria</taxon>
        <taxon>Bacillati</taxon>
        <taxon>Actinomycetota</taxon>
        <taxon>Actinomycetes</taxon>
        <taxon>Propionibacteriales</taxon>
        <taxon>Kribbellaceae</taxon>
        <taxon>Kribbella</taxon>
    </lineage>
</organism>
<name>A0A841DM93_9ACTN</name>
<proteinExistence type="predicted"/>
<keyword evidence="1" id="KW-1133">Transmembrane helix</keyword>
<evidence type="ECO:0000313" key="2">
    <source>
        <dbReference type="EMBL" id="MBB5977886.1"/>
    </source>
</evidence>
<feature type="transmembrane region" description="Helical" evidence="1">
    <location>
        <begin position="140"/>
        <end position="160"/>
    </location>
</feature>
<dbReference type="AlphaFoldDB" id="A0A841DM93"/>
<feature type="transmembrane region" description="Helical" evidence="1">
    <location>
        <begin position="60"/>
        <end position="80"/>
    </location>
</feature>
<dbReference type="Pfam" id="PF17197">
    <property type="entry name" value="DUF5134"/>
    <property type="match status" value="1"/>
</dbReference>
<feature type="transmembrane region" description="Helical" evidence="1">
    <location>
        <begin position="172"/>
        <end position="191"/>
    </location>
</feature>
<keyword evidence="1" id="KW-0812">Transmembrane</keyword>
<accession>A0A841DM93</accession>
<keyword evidence="1" id="KW-0472">Membrane</keyword>
<dbReference type="EMBL" id="JACHNF010000001">
    <property type="protein sequence ID" value="MBB5977886.1"/>
    <property type="molecule type" value="Genomic_DNA"/>
</dbReference>
<evidence type="ECO:0000256" key="1">
    <source>
        <dbReference type="SAM" id="Phobius"/>
    </source>
</evidence>
<feature type="transmembrane region" description="Helical" evidence="1">
    <location>
        <begin position="30"/>
        <end position="54"/>
    </location>
</feature>
<protein>
    <recommendedName>
        <fullName evidence="4">DUF5134 domain-containing protein</fullName>
    </recommendedName>
</protein>
<gene>
    <name evidence="2" type="ORF">HDA44_001227</name>
</gene>
<evidence type="ECO:0000313" key="3">
    <source>
        <dbReference type="Proteomes" id="UP000558997"/>
    </source>
</evidence>
<feature type="transmembrane region" description="Helical" evidence="1">
    <location>
        <begin position="6"/>
        <end position="23"/>
    </location>
</feature>
<dbReference type="Proteomes" id="UP000558997">
    <property type="component" value="Unassembled WGS sequence"/>
</dbReference>
<sequence length="195" mass="20039">MLTTGWAVALTAIFGGTGAYCVARLATRRWAGIGTIVDLNHVAMSVAMLVMVWWPSFGGGTWPQVAVFAGVGVVFVHHLAGSETIAARAGALAHVVMNGGMVWMLVAMPALMAAGGMAGLDAMAGMHHGGGSDVSSGVQAWVTMLTWDVVVVLALGAVWWIVQAVRTRGHRVLCGCHGLACAGMAGMLALMTPAL</sequence>
<reference evidence="2 3" key="1">
    <citation type="submission" date="2020-08" db="EMBL/GenBank/DDBJ databases">
        <title>Sequencing the genomes of 1000 actinobacteria strains.</title>
        <authorList>
            <person name="Klenk H.-P."/>
        </authorList>
    </citation>
    <scope>NUCLEOTIDE SEQUENCE [LARGE SCALE GENOMIC DNA]</scope>
    <source>
        <strain evidence="2 3">DSM 17294</strain>
    </source>
</reference>
<comment type="caution">
    <text evidence="2">The sequence shown here is derived from an EMBL/GenBank/DDBJ whole genome shotgun (WGS) entry which is preliminary data.</text>
</comment>